<name>A0ABN9XDE7_9DINO</name>
<accession>A0ABN9XDE7</accession>
<reference evidence="3" key="1">
    <citation type="submission" date="2023-10" db="EMBL/GenBank/DDBJ databases">
        <authorList>
            <person name="Chen Y."/>
            <person name="Shah S."/>
            <person name="Dougan E. K."/>
            <person name="Thang M."/>
            <person name="Chan C."/>
        </authorList>
    </citation>
    <scope>NUCLEOTIDE SEQUENCE [LARGE SCALE GENOMIC DNA]</scope>
</reference>
<sequence>MVTVSQNFLEEGSRRTMVALSCAVWFVFGGFVLLVRVVSLARRKSVSYSLGRCFVSLVGQCRRSVFLLFSTPGGSVADELRKRRLVRAHSWLPYGVLVASIVVLTVFVRALSPGPRFNSSVQDAFMIAGCFIVLFLAACPSFVTLSTLSVWSSILAACITMWISPFAIEPAHAAESSLMPFAAMMVLCVFNLNVRLNVFWLLVLTASACSSVLGGTSDSLKDCDFETKRMRCFMHIAISGTMFTACVICLYRHIYLAAQYEMEARISRNELQAARSVLRGVCDAVVELDGDFRLQDGSPQLIDLLLLNSQRSLLGEDFRSFLASEQDRQKFTEQMGRSWNQGDDAGLSAAFHVSMKDSSSIPLVVEVFSVIFVNRGGQVAYFVGIREFTDISPILTMGSAAEVRHGNFHRGAGPESASLARARATPASNSIQDSSNVNSDALEFLNEAEAVGWIDIATAGYTVRHASPVFAQHLDVGSDFLDTLKPYPRSEFIIWAQRALLDLLDQGSDAAHRQYSEKLHMKCSARAATSGKRRSRRLVSAFVRLDLTPPPDGQRHGAAVMRIVLQDLRVDAARASSAVSKGTPRAAPRASLERAPPAARSCPEAEPAAAEAPQGCAEAAAGAGEARRGAGAGDAALPQRLGPESL</sequence>
<keyword evidence="2" id="KW-0812">Transmembrane</keyword>
<organism evidence="3 4">
    <name type="scientific">Prorocentrum cordatum</name>
    <dbReference type="NCBI Taxonomy" id="2364126"/>
    <lineage>
        <taxon>Eukaryota</taxon>
        <taxon>Sar</taxon>
        <taxon>Alveolata</taxon>
        <taxon>Dinophyceae</taxon>
        <taxon>Prorocentrales</taxon>
        <taxon>Prorocentraceae</taxon>
        <taxon>Prorocentrum</taxon>
    </lineage>
</organism>
<evidence type="ECO:0000313" key="4">
    <source>
        <dbReference type="Proteomes" id="UP001189429"/>
    </source>
</evidence>
<proteinExistence type="predicted"/>
<evidence type="ECO:0000256" key="2">
    <source>
        <dbReference type="SAM" id="Phobius"/>
    </source>
</evidence>
<dbReference type="Proteomes" id="UP001189429">
    <property type="component" value="Unassembled WGS sequence"/>
</dbReference>
<dbReference type="EMBL" id="CAUYUJ010020130">
    <property type="protein sequence ID" value="CAK0896034.1"/>
    <property type="molecule type" value="Genomic_DNA"/>
</dbReference>
<keyword evidence="4" id="KW-1185">Reference proteome</keyword>
<comment type="caution">
    <text evidence="3">The sequence shown here is derived from an EMBL/GenBank/DDBJ whole genome shotgun (WGS) entry which is preliminary data.</text>
</comment>
<evidence type="ECO:0000313" key="3">
    <source>
        <dbReference type="EMBL" id="CAK0896034.1"/>
    </source>
</evidence>
<keyword evidence="2" id="KW-1133">Transmembrane helix</keyword>
<keyword evidence="2" id="KW-0472">Membrane</keyword>
<feature type="transmembrane region" description="Helical" evidence="2">
    <location>
        <begin position="124"/>
        <end position="143"/>
    </location>
</feature>
<feature type="compositionally biased region" description="Low complexity" evidence="1">
    <location>
        <begin position="593"/>
        <end position="624"/>
    </location>
</feature>
<feature type="region of interest" description="Disordered" evidence="1">
    <location>
        <begin position="575"/>
        <end position="646"/>
    </location>
</feature>
<gene>
    <name evidence="3" type="ORF">PCOR1329_LOCUS74621</name>
</gene>
<feature type="transmembrane region" description="Helical" evidence="2">
    <location>
        <begin position="232"/>
        <end position="254"/>
    </location>
</feature>
<feature type="transmembrane region" description="Helical" evidence="2">
    <location>
        <begin position="91"/>
        <end position="112"/>
    </location>
</feature>
<feature type="transmembrane region" description="Helical" evidence="2">
    <location>
        <begin position="149"/>
        <end position="168"/>
    </location>
</feature>
<feature type="transmembrane region" description="Helical" evidence="2">
    <location>
        <begin position="17"/>
        <end position="38"/>
    </location>
</feature>
<evidence type="ECO:0000256" key="1">
    <source>
        <dbReference type="SAM" id="MobiDB-lite"/>
    </source>
</evidence>
<evidence type="ECO:0008006" key="5">
    <source>
        <dbReference type="Google" id="ProtNLM"/>
    </source>
</evidence>
<protein>
    <recommendedName>
        <fullName evidence="5">PAS domain-containing protein</fullName>
    </recommendedName>
</protein>